<sequence length="109" mass="12582">MGDNSKSHIFDTWGLDVVGPMTKSFGGQLYILAATDYFSKWAEAVPLKEAKKEDVADFIRTNIIYRYRVPNLLKKVVAKSKRDWHETIGKALWHIEPLLERLLNQLPTH</sequence>
<protein>
    <submittedName>
        <fullName evidence="1">Uncharacterized protein</fullName>
    </submittedName>
</protein>
<reference evidence="1" key="2">
    <citation type="journal article" date="2024" name="Plant">
        <title>Genomic evolution and insights into agronomic trait innovations of Sesamum species.</title>
        <authorList>
            <person name="Miao H."/>
            <person name="Wang L."/>
            <person name="Qu L."/>
            <person name="Liu H."/>
            <person name="Sun Y."/>
            <person name="Le M."/>
            <person name="Wang Q."/>
            <person name="Wei S."/>
            <person name="Zheng Y."/>
            <person name="Lin W."/>
            <person name="Duan Y."/>
            <person name="Cao H."/>
            <person name="Xiong S."/>
            <person name="Wang X."/>
            <person name="Wei L."/>
            <person name="Li C."/>
            <person name="Ma Q."/>
            <person name="Ju M."/>
            <person name="Zhao R."/>
            <person name="Li G."/>
            <person name="Mu C."/>
            <person name="Tian Q."/>
            <person name="Mei H."/>
            <person name="Zhang T."/>
            <person name="Gao T."/>
            <person name="Zhang H."/>
        </authorList>
    </citation>
    <scope>NUCLEOTIDE SEQUENCE</scope>
    <source>
        <strain evidence="1">G02</strain>
    </source>
</reference>
<evidence type="ECO:0000313" key="1">
    <source>
        <dbReference type="EMBL" id="KAL0313021.1"/>
    </source>
</evidence>
<dbReference type="InterPro" id="IPR036397">
    <property type="entry name" value="RNaseH_sf"/>
</dbReference>
<dbReference type="SUPFAM" id="SSF53098">
    <property type="entry name" value="Ribonuclease H-like"/>
    <property type="match status" value="1"/>
</dbReference>
<accession>A0AAW2L0W2</accession>
<proteinExistence type="predicted"/>
<dbReference type="AlphaFoldDB" id="A0AAW2L0W2"/>
<dbReference type="GO" id="GO:0003676">
    <property type="term" value="F:nucleic acid binding"/>
    <property type="evidence" value="ECO:0007669"/>
    <property type="project" value="InterPro"/>
</dbReference>
<dbReference type="InterPro" id="IPR012337">
    <property type="entry name" value="RNaseH-like_sf"/>
</dbReference>
<reference evidence="1" key="1">
    <citation type="submission" date="2020-06" db="EMBL/GenBank/DDBJ databases">
        <authorList>
            <person name="Li T."/>
            <person name="Hu X."/>
            <person name="Zhang T."/>
            <person name="Song X."/>
            <person name="Zhang H."/>
            <person name="Dai N."/>
            <person name="Sheng W."/>
            <person name="Hou X."/>
            <person name="Wei L."/>
        </authorList>
    </citation>
    <scope>NUCLEOTIDE SEQUENCE</scope>
    <source>
        <strain evidence="1">G02</strain>
        <tissue evidence="1">Leaf</tissue>
    </source>
</reference>
<dbReference type="EMBL" id="JACGWJ010000026">
    <property type="protein sequence ID" value="KAL0313021.1"/>
    <property type="molecule type" value="Genomic_DNA"/>
</dbReference>
<dbReference type="Gene3D" id="3.30.420.10">
    <property type="entry name" value="Ribonuclease H-like superfamily/Ribonuclease H"/>
    <property type="match status" value="1"/>
</dbReference>
<name>A0AAW2L0W2_SESRA</name>
<organism evidence="1">
    <name type="scientific">Sesamum radiatum</name>
    <name type="common">Black benniseed</name>
    <dbReference type="NCBI Taxonomy" id="300843"/>
    <lineage>
        <taxon>Eukaryota</taxon>
        <taxon>Viridiplantae</taxon>
        <taxon>Streptophyta</taxon>
        <taxon>Embryophyta</taxon>
        <taxon>Tracheophyta</taxon>
        <taxon>Spermatophyta</taxon>
        <taxon>Magnoliopsida</taxon>
        <taxon>eudicotyledons</taxon>
        <taxon>Gunneridae</taxon>
        <taxon>Pentapetalae</taxon>
        <taxon>asterids</taxon>
        <taxon>lamiids</taxon>
        <taxon>Lamiales</taxon>
        <taxon>Pedaliaceae</taxon>
        <taxon>Sesamum</taxon>
    </lineage>
</organism>
<gene>
    <name evidence="1" type="ORF">Sradi_5701400</name>
</gene>
<comment type="caution">
    <text evidence="1">The sequence shown here is derived from an EMBL/GenBank/DDBJ whole genome shotgun (WGS) entry which is preliminary data.</text>
</comment>